<feature type="transmembrane region" description="Helical" evidence="1">
    <location>
        <begin position="12"/>
        <end position="39"/>
    </location>
</feature>
<accession>A0AA38VWA4</accession>
<dbReference type="PANTHER" id="PTHR12242">
    <property type="entry name" value="OS02G0130600 PROTEIN-RELATED"/>
    <property type="match status" value="1"/>
</dbReference>
<keyword evidence="3" id="KW-1185">Reference proteome</keyword>
<feature type="transmembrane region" description="Helical" evidence="1">
    <location>
        <begin position="269"/>
        <end position="294"/>
    </location>
</feature>
<name>A0AA38VWA4_9ASTR</name>
<dbReference type="AlphaFoldDB" id="A0AA38VWA4"/>
<evidence type="ECO:0000256" key="1">
    <source>
        <dbReference type="SAM" id="Phobius"/>
    </source>
</evidence>
<feature type="transmembrane region" description="Helical" evidence="1">
    <location>
        <begin position="226"/>
        <end position="248"/>
    </location>
</feature>
<gene>
    <name evidence="2" type="ORF">OSB04_027068</name>
</gene>
<dbReference type="PANTHER" id="PTHR12242:SF34">
    <property type="entry name" value="TRANSMEMBRANE PROTEIN"/>
    <property type="match status" value="1"/>
</dbReference>
<protein>
    <submittedName>
        <fullName evidence="2">Uncharacterized protein</fullName>
    </submittedName>
</protein>
<comment type="caution">
    <text evidence="2">The sequence shown here is derived from an EMBL/GenBank/DDBJ whole genome shotgun (WGS) entry which is preliminary data.</text>
</comment>
<dbReference type="Proteomes" id="UP001172457">
    <property type="component" value="Chromosome 7"/>
</dbReference>
<sequence>MELPVGSDSTRLSYWLTSEFLLCLLSVLTSVTIASYLIWKYEGKDNTERAHNGEEWLPCWKGLSPVWLLAFRIIAFCLLLAVVIADVVTHGNNLFYYYTQWTLMLTTIYFLFGSLLSACGCFWKVKIYNARSIDIEAEQGIHASLIHAGKERAVSQHGESYFLQKAPFWGHVFQIVYQMTAGAVMLTDGVYWIAIFPFLTLVEYEMGFLTVVVHSLNLVLLLGDTAINRLVALPSLICFTNVFPFPYIGTLKMISYSLFQRFPWYRIAYFILFTALYVIFEWIVHACTVTWWPYPFLNVSEHNAALWYWVVAILHLPCYALFWLLVKVKYLILSRWFPESYACLR</sequence>
<keyword evidence="1" id="KW-1133">Transmembrane helix</keyword>
<proteinExistence type="predicted"/>
<evidence type="ECO:0000313" key="3">
    <source>
        <dbReference type="Proteomes" id="UP001172457"/>
    </source>
</evidence>
<reference evidence="2" key="1">
    <citation type="submission" date="2023-03" db="EMBL/GenBank/DDBJ databases">
        <title>Chromosome-scale reference genome and RAD-based genetic map of yellow starthistle (Centaurea solstitialis) reveal putative structural variation and QTLs associated with invader traits.</title>
        <authorList>
            <person name="Reatini B."/>
            <person name="Cang F.A."/>
            <person name="Jiang Q."/>
            <person name="Mckibben M.T.W."/>
            <person name="Barker M.S."/>
            <person name="Rieseberg L.H."/>
            <person name="Dlugosch K.M."/>
        </authorList>
    </citation>
    <scope>NUCLEOTIDE SEQUENCE</scope>
    <source>
        <strain evidence="2">CAN-66</strain>
        <tissue evidence="2">Leaf</tissue>
    </source>
</reference>
<feature type="transmembrane region" description="Helical" evidence="1">
    <location>
        <begin position="101"/>
        <end position="123"/>
    </location>
</feature>
<dbReference type="EMBL" id="JARYMX010000007">
    <property type="protein sequence ID" value="KAJ9540562.1"/>
    <property type="molecule type" value="Genomic_DNA"/>
</dbReference>
<keyword evidence="1" id="KW-0812">Transmembrane</keyword>
<feature type="transmembrane region" description="Helical" evidence="1">
    <location>
        <begin position="306"/>
        <end position="326"/>
    </location>
</feature>
<keyword evidence="1" id="KW-0472">Membrane</keyword>
<organism evidence="2 3">
    <name type="scientific">Centaurea solstitialis</name>
    <name type="common">yellow star-thistle</name>
    <dbReference type="NCBI Taxonomy" id="347529"/>
    <lineage>
        <taxon>Eukaryota</taxon>
        <taxon>Viridiplantae</taxon>
        <taxon>Streptophyta</taxon>
        <taxon>Embryophyta</taxon>
        <taxon>Tracheophyta</taxon>
        <taxon>Spermatophyta</taxon>
        <taxon>Magnoliopsida</taxon>
        <taxon>eudicotyledons</taxon>
        <taxon>Gunneridae</taxon>
        <taxon>Pentapetalae</taxon>
        <taxon>asterids</taxon>
        <taxon>campanulids</taxon>
        <taxon>Asterales</taxon>
        <taxon>Asteraceae</taxon>
        <taxon>Carduoideae</taxon>
        <taxon>Cardueae</taxon>
        <taxon>Centaureinae</taxon>
        <taxon>Centaurea</taxon>
    </lineage>
</organism>
<feature type="transmembrane region" description="Helical" evidence="1">
    <location>
        <begin position="189"/>
        <end position="214"/>
    </location>
</feature>
<dbReference type="GO" id="GO:0016020">
    <property type="term" value="C:membrane"/>
    <property type="evidence" value="ECO:0007669"/>
    <property type="project" value="TreeGrafter"/>
</dbReference>
<feature type="transmembrane region" description="Helical" evidence="1">
    <location>
        <begin position="66"/>
        <end position="89"/>
    </location>
</feature>
<evidence type="ECO:0000313" key="2">
    <source>
        <dbReference type="EMBL" id="KAJ9540562.1"/>
    </source>
</evidence>